<dbReference type="RefSeq" id="WP_164454670.1">
    <property type="nucleotide sequence ID" value="NZ_JAAIJQ010000075.1"/>
</dbReference>
<accession>A0A6M0K714</accession>
<dbReference type="EMBL" id="JAAIJQ010000075">
    <property type="protein sequence ID" value="NEV64135.1"/>
    <property type="molecule type" value="Genomic_DNA"/>
</dbReference>
<reference evidence="2 3" key="1">
    <citation type="submission" date="2020-02" db="EMBL/GenBank/DDBJ databases">
        <title>Genome sequences of Thiorhodococcus mannitoliphagus and Thiorhodococcus minor, purple sulfur photosynthetic bacteria in the gammaproteobacterial family, Chromatiaceae.</title>
        <authorList>
            <person name="Aviles F.A."/>
            <person name="Meyer T.E."/>
            <person name="Kyndt J.A."/>
        </authorList>
    </citation>
    <scope>NUCLEOTIDE SEQUENCE [LARGE SCALE GENOMIC DNA]</scope>
    <source>
        <strain evidence="2 3">DSM 11518</strain>
    </source>
</reference>
<feature type="region of interest" description="Disordered" evidence="1">
    <location>
        <begin position="269"/>
        <end position="291"/>
    </location>
</feature>
<name>A0A6M0K714_9GAMM</name>
<comment type="caution">
    <text evidence="2">The sequence shown here is derived from an EMBL/GenBank/DDBJ whole genome shotgun (WGS) entry which is preliminary data.</text>
</comment>
<proteinExistence type="predicted"/>
<organism evidence="2 3">
    <name type="scientific">Thiorhodococcus minor</name>
    <dbReference type="NCBI Taxonomy" id="57489"/>
    <lineage>
        <taxon>Bacteria</taxon>
        <taxon>Pseudomonadati</taxon>
        <taxon>Pseudomonadota</taxon>
        <taxon>Gammaproteobacteria</taxon>
        <taxon>Chromatiales</taxon>
        <taxon>Chromatiaceae</taxon>
        <taxon>Thiorhodococcus</taxon>
    </lineage>
</organism>
<sequence length="291" mass="31507">MTAAQQQMVANPFGAPATQGASNAVAASEQHRSEAEIQAAMVIAKRFPRDPVQATDRILQACTRPALAEGALYAYPRGSELVTGPSIRLAEALAQGWGNVQFGVRELSQSRGESTVEAFAWDLETNTRQVKVFQVAHVRHTRRGQFKLEDPRDVYELVANQGARRLRACILGILPGDLVEAAVKQCELTQANAGGATEEQVKQLVEAFAKIGVTQEQITKFLGHRLDSVIGAEVIRLRKVFTSIRDGMAKPGDFFPVEEKAQADGAQTLKDKLKAKAGDTGKPAETEDKAT</sequence>
<dbReference type="Proteomes" id="UP000483379">
    <property type="component" value="Unassembled WGS sequence"/>
</dbReference>
<evidence type="ECO:0000313" key="3">
    <source>
        <dbReference type="Proteomes" id="UP000483379"/>
    </source>
</evidence>
<dbReference type="AlphaFoldDB" id="A0A6M0K714"/>
<protein>
    <submittedName>
        <fullName evidence="2">Uncharacterized protein</fullName>
    </submittedName>
</protein>
<evidence type="ECO:0000313" key="2">
    <source>
        <dbReference type="EMBL" id="NEV64135.1"/>
    </source>
</evidence>
<keyword evidence="3" id="KW-1185">Reference proteome</keyword>
<gene>
    <name evidence="2" type="ORF">G3446_19980</name>
</gene>
<evidence type="ECO:0000256" key="1">
    <source>
        <dbReference type="SAM" id="MobiDB-lite"/>
    </source>
</evidence>